<feature type="compositionally biased region" description="Acidic residues" evidence="1">
    <location>
        <begin position="184"/>
        <end position="196"/>
    </location>
</feature>
<dbReference type="Proteomes" id="UP000054053">
    <property type="component" value="Unassembled WGS sequence"/>
</dbReference>
<organism evidence="2 3">
    <name type="scientific">Ustilaginoidea virens</name>
    <name type="common">Rice false smut fungus</name>
    <name type="synonym">Villosiclava virens</name>
    <dbReference type="NCBI Taxonomy" id="1159556"/>
    <lineage>
        <taxon>Eukaryota</taxon>
        <taxon>Fungi</taxon>
        <taxon>Dikarya</taxon>
        <taxon>Ascomycota</taxon>
        <taxon>Pezizomycotina</taxon>
        <taxon>Sordariomycetes</taxon>
        <taxon>Hypocreomycetidae</taxon>
        <taxon>Hypocreales</taxon>
        <taxon>Clavicipitaceae</taxon>
        <taxon>Ustilaginoidea</taxon>
    </lineage>
</organism>
<sequence>MNLKNWNDRADKDLFFTILSVKNIGVISGAEWTTIGNQMRSLGYGFTNEGCRQHFQGLRRAQNKADADSTAPLTARQADPTMNPITRRPGPGRGRPRKQDSSGAQPVLPPGRVTSTGAGPNPSAVSTPPTAAHELQASQAQGGLRMLSEQPGKPDGANGFDAVPSAADMAVAPAPRVDGTSEVVEADEDADGEDDEPPIKRQRIEAQQVQIEDEQSPPLDDEAVLALAADNGAAGPHRYSSEYALPSPCRLQTVNPMALTWNIKV</sequence>
<protein>
    <recommendedName>
        <fullName evidence="4">Myb-like domain-containing protein</fullName>
    </recommendedName>
</protein>
<feature type="region of interest" description="Disordered" evidence="1">
    <location>
        <begin position="175"/>
        <end position="218"/>
    </location>
</feature>
<proteinExistence type="predicted"/>
<gene>
    <name evidence="2" type="ORF">UVI_02001130</name>
</gene>
<accession>A0A1B5KTI5</accession>
<feature type="compositionally biased region" description="Polar residues" evidence="1">
    <location>
        <begin position="113"/>
        <end position="129"/>
    </location>
</feature>
<dbReference type="AlphaFoldDB" id="A0A1B5KTI5"/>
<evidence type="ECO:0000313" key="3">
    <source>
        <dbReference type="Proteomes" id="UP000054053"/>
    </source>
</evidence>
<comment type="caution">
    <text evidence="2">The sequence shown here is derived from an EMBL/GenBank/DDBJ whole genome shotgun (WGS) entry which is preliminary data.</text>
</comment>
<name>A0A1B5KTI5_USTVR</name>
<evidence type="ECO:0000313" key="2">
    <source>
        <dbReference type="EMBL" id="GAO14256.1"/>
    </source>
</evidence>
<feature type="region of interest" description="Disordered" evidence="1">
    <location>
        <begin position="57"/>
        <end position="134"/>
    </location>
</feature>
<dbReference type="EMBL" id="BBTG02000001">
    <property type="protein sequence ID" value="GAO14256.1"/>
    <property type="molecule type" value="Genomic_DNA"/>
</dbReference>
<reference evidence="3" key="1">
    <citation type="journal article" date="2016" name="Genome Announc.">
        <title>Genome sequence of Ustilaginoidea virens IPU010, a rice pathogenic fungus causing false smut.</title>
        <authorList>
            <person name="Kumagai T."/>
            <person name="Ishii T."/>
            <person name="Terai G."/>
            <person name="Umemura M."/>
            <person name="Machida M."/>
            <person name="Asai K."/>
        </authorList>
    </citation>
    <scope>NUCLEOTIDE SEQUENCE [LARGE SCALE GENOMIC DNA]</scope>
    <source>
        <strain evidence="3">IPU010</strain>
    </source>
</reference>
<evidence type="ECO:0000256" key="1">
    <source>
        <dbReference type="SAM" id="MobiDB-lite"/>
    </source>
</evidence>
<evidence type="ECO:0008006" key="4">
    <source>
        <dbReference type="Google" id="ProtNLM"/>
    </source>
</evidence>